<dbReference type="Pfam" id="PF25681">
    <property type="entry name" value="Phage_TTP_17"/>
    <property type="match status" value="1"/>
</dbReference>
<dbReference type="EMBL" id="BK015109">
    <property type="protein sequence ID" value="DAD91287.1"/>
    <property type="molecule type" value="Genomic_DNA"/>
</dbReference>
<reference evidence="1" key="1">
    <citation type="journal article" date="2021" name="Proc. Natl. Acad. Sci. U.S.A.">
        <title>A Catalog of Tens of Thousands of Viruses from Human Metagenomes Reveals Hidden Associations with Chronic Diseases.</title>
        <authorList>
            <person name="Tisza M.J."/>
            <person name="Buck C.B."/>
        </authorList>
    </citation>
    <scope>NUCLEOTIDE SEQUENCE</scope>
    <source>
        <strain evidence="1">CtL5G6</strain>
    </source>
</reference>
<sequence length="202" mass="21123">MDAKNVTAAKPKVGGAVWRAPLGTALPTDAKTELDAAFKSLGYISSDGLTNANSPSNENTSAWGGDTVLNLMTERPDTFQYTLIEAMNPEVLKTVYGDENVTGTLETGIAIKAGSSELPFSCYVVDMVLKGGAKKRIVLPCATVTAVGDIVYSGRSAVGYQTTLTAIADTTGFTHYEYILGAAASPQETAQSATENAKEVQA</sequence>
<name>A0A8S5NA70_9CAUD</name>
<dbReference type="InterPro" id="IPR058154">
    <property type="entry name" value="Bxb1_TTP-like"/>
</dbReference>
<protein>
    <submittedName>
        <fullName evidence="1">Tail protein</fullName>
    </submittedName>
</protein>
<evidence type="ECO:0000313" key="1">
    <source>
        <dbReference type="EMBL" id="DAD91287.1"/>
    </source>
</evidence>
<proteinExistence type="predicted"/>
<accession>A0A8S5NA70</accession>
<organism evidence="1">
    <name type="scientific">Siphoviridae sp. ctL5G6</name>
    <dbReference type="NCBI Taxonomy" id="2826247"/>
    <lineage>
        <taxon>Viruses</taxon>
        <taxon>Duplodnaviria</taxon>
        <taxon>Heunggongvirae</taxon>
        <taxon>Uroviricota</taxon>
        <taxon>Caudoviricetes</taxon>
    </lineage>
</organism>